<dbReference type="AlphaFoldDB" id="A0ABD2BML9"/>
<proteinExistence type="predicted"/>
<name>A0ABD2BML9_VESSQ</name>
<dbReference type="EMBL" id="JAUDFV010000074">
    <property type="protein sequence ID" value="KAL2734014.1"/>
    <property type="molecule type" value="Genomic_DNA"/>
</dbReference>
<dbReference type="Proteomes" id="UP001607302">
    <property type="component" value="Unassembled WGS sequence"/>
</dbReference>
<sequence length="214" mass="23928">MPADGSHCFVTSLIHWINILVFDACYRTRKSHASEGFEIAWTVVAEACKWLANGIVQKKNRRWRYKEKGKRMGSFGATWYIIIQGNSFAEVMGNTVITMNLANEHGQAKPCIHPTPLLFQHRPSCNCYSLIYKGRSSGQNFTLNSVKKRLKSGAIKKSKLVREHASSLGSSATNKNGKFYGNDGVHEVPLGLRHLPTGEKPLPDAIKLPYLVQL</sequence>
<gene>
    <name evidence="1" type="ORF">V1478_003712</name>
</gene>
<comment type="caution">
    <text evidence="1">The sequence shown here is derived from an EMBL/GenBank/DDBJ whole genome shotgun (WGS) entry which is preliminary data.</text>
</comment>
<reference evidence="1 2" key="1">
    <citation type="journal article" date="2024" name="Ann. Entomol. Soc. Am.">
        <title>Genomic analyses of the southern and eastern yellowjacket wasps (Hymenoptera: Vespidae) reveal evolutionary signatures of social life.</title>
        <authorList>
            <person name="Catto M.A."/>
            <person name="Caine P.B."/>
            <person name="Orr S.E."/>
            <person name="Hunt B.G."/>
            <person name="Goodisman M.A.D."/>
        </authorList>
    </citation>
    <scope>NUCLEOTIDE SEQUENCE [LARGE SCALE GENOMIC DNA]</scope>
    <source>
        <strain evidence="1">233</strain>
        <tissue evidence="1">Head and thorax</tissue>
    </source>
</reference>
<organism evidence="1 2">
    <name type="scientific">Vespula squamosa</name>
    <name type="common">Southern yellow jacket</name>
    <name type="synonym">Wasp</name>
    <dbReference type="NCBI Taxonomy" id="30214"/>
    <lineage>
        <taxon>Eukaryota</taxon>
        <taxon>Metazoa</taxon>
        <taxon>Ecdysozoa</taxon>
        <taxon>Arthropoda</taxon>
        <taxon>Hexapoda</taxon>
        <taxon>Insecta</taxon>
        <taxon>Pterygota</taxon>
        <taxon>Neoptera</taxon>
        <taxon>Endopterygota</taxon>
        <taxon>Hymenoptera</taxon>
        <taxon>Apocrita</taxon>
        <taxon>Aculeata</taxon>
        <taxon>Vespoidea</taxon>
        <taxon>Vespidae</taxon>
        <taxon>Vespinae</taxon>
        <taxon>Vespula</taxon>
    </lineage>
</organism>
<keyword evidence="2" id="KW-1185">Reference proteome</keyword>
<protein>
    <submittedName>
        <fullName evidence="1">Uncharacterized protein</fullName>
    </submittedName>
</protein>
<evidence type="ECO:0000313" key="2">
    <source>
        <dbReference type="Proteomes" id="UP001607302"/>
    </source>
</evidence>
<accession>A0ABD2BML9</accession>
<evidence type="ECO:0000313" key="1">
    <source>
        <dbReference type="EMBL" id="KAL2734014.1"/>
    </source>
</evidence>